<feature type="compositionally biased region" description="Polar residues" evidence="1">
    <location>
        <begin position="204"/>
        <end position="223"/>
    </location>
</feature>
<evidence type="ECO:0000256" key="1">
    <source>
        <dbReference type="SAM" id="MobiDB-lite"/>
    </source>
</evidence>
<dbReference type="InterPro" id="IPR021973">
    <property type="entry name" value="SprA-related"/>
</dbReference>
<sequence>MQVGSNFSGYSWFDAYAKDFTQKEKKVSYEVESTSKKEDEEQENYELDKQDKKKENTEMVNGKELEPDEADYVRELERIDRNVKAHENAHIAAGAGVVTGGASYSYTRGPDGRMYATAGEVPIAMQKGDTPQETIQNARKVVAAAMAPADPSPQDYKVAASAMQMESQARVEMAQETQEKLKEDIKRREEDKSENESLDKKQNSKNSYEISSYIKNQNNNNIDTPKLEIAG</sequence>
<feature type="region of interest" description="Disordered" evidence="1">
    <location>
        <begin position="162"/>
        <end position="231"/>
    </location>
</feature>
<reference evidence="2 3" key="1">
    <citation type="submission" date="2023-01" db="EMBL/GenBank/DDBJ databases">
        <title>Description of Helicobacter ibis sp. nov. isolated from faecal droppings of black-faced ibis (Theristicus melanopis).</title>
        <authorList>
            <person name="Lopez-Cantillo M."/>
            <person name="Vidal-Veuthey B."/>
            <person name="Mella A."/>
            <person name="De La Haba R."/>
            <person name="Collado L."/>
        </authorList>
    </citation>
    <scope>NUCLEOTIDE SEQUENCE [LARGE SCALE GENOMIC DNA]</scope>
    <source>
        <strain evidence="2 3">A82</strain>
    </source>
</reference>
<accession>A0ABT4VDG0</accession>
<evidence type="ECO:0000313" key="3">
    <source>
        <dbReference type="Proteomes" id="UP001210261"/>
    </source>
</evidence>
<name>A0ABT4VDG0_9HELI</name>
<keyword evidence="3" id="KW-1185">Reference proteome</keyword>
<dbReference type="EMBL" id="JAQHXR010000002">
    <property type="protein sequence ID" value="MDA3968729.1"/>
    <property type="molecule type" value="Genomic_DNA"/>
</dbReference>
<proteinExistence type="predicted"/>
<gene>
    <name evidence="2" type="ORF">PF021_03460</name>
</gene>
<feature type="compositionally biased region" description="Basic and acidic residues" evidence="1">
    <location>
        <begin position="30"/>
        <end position="39"/>
    </location>
</feature>
<protein>
    <submittedName>
        <fullName evidence="2">Metalloprotease CJM1_0395 family protein</fullName>
    </submittedName>
</protein>
<dbReference type="Pfam" id="PF12118">
    <property type="entry name" value="SprA-related"/>
    <property type="match status" value="1"/>
</dbReference>
<feature type="region of interest" description="Disordered" evidence="1">
    <location>
        <begin position="30"/>
        <end position="59"/>
    </location>
</feature>
<dbReference type="Proteomes" id="UP001210261">
    <property type="component" value="Unassembled WGS sequence"/>
</dbReference>
<comment type="caution">
    <text evidence="2">The sequence shown here is derived from an EMBL/GenBank/DDBJ whole genome shotgun (WGS) entry which is preliminary data.</text>
</comment>
<feature type="compositionally biased region" description="Basic and acidic residues" evidence="1">
    <location>
        <begin position="46"/>
        <end position="59"/>
    </location>
</feature>
<keyword evidence="2" id="KW-0645">Protease</keyword>
<keyword evidence="2" id="KW-0378">Hydrolase</keyword>
<dbReference type="RefSeq" id="WP_271021027.1">
    <property type="nucleotide sequence ID" value="NZ_JAQHXR010000002.1"/>
</dbReference>
<keyword evidence="2" id="KW-0482">Metalloprotease</keyword>
<organism evidence="2 3">
    <name type="scientific">Helicobacter ibis</name>
    <dbReference type="NCBI Taxonomy" id="2962633"/>
    <lineage>
        <taxon>Bacteria</taxon>
        <taxon>Pseudomonadati</taxon>
        <taxon>Campylobacterota</taxon>
        <taxon>Epsilonproteobacteria</taxon>
        <taxon>Campylobacterales</taxon>
        <taxon>Helicobacteraceae</taxon>
        <taxon>Helicobacter</taxon>
    </lineage>
</organism>
<evidence type="ECO:0000313" key="2">
    <source>
        <dbReference type="EMBL" id="MDA3968729.1"/>
    </source>
</evidence>
<feature type="compositionally biased region" description="Basic and acidic residues" evidence="1">
    <location>
        <begin position="177"/>
        <end position="202"/>
    </location>
</feature>
<dbReference type="GO" id="GO:0008237">
    <property type="term" value="F:metallopeptidase activity"/>
    <property type="evidence" value="ECO:0007669"/>
    <property type="project" value="UniProtKB-KW"/>
</dbReference>